<keyword evidence="2" id="KW-1185">Reference proteome</keyword>
<dbReference type="AlphaFoldDB" id="A0A8X6ND97"/>
<name>A0A8X6ND97_NEPPI</name>
<evidence type="ECO:0000313" key="1">
    <source>
        <dbReference type="EMBL" id="GFT08666.1"/>
    </source>
</evidence>
<accession>A0A8X6ND97</accession>
<gene>
    <name evidence="1" type="ORF">NPIL_193171</name>
</gene>
<proteinExistence type="predicted"/>
<dbReference type="EMBL" id="BMAW01008464">
    <property type="protein sequence ID" value="GFT08666.1"/>
    <property type="molecule type" value="Genomic_DNA"/>
</dbReference>
<protein>
    <submittedName>
        <fullName evidence="1">Uncharacterized protein</fullName>
    </submittedName>
</protein>
<sequence>MVLNGNGPWSRSLPTYACRAPGVCRFKTAAAMYHAHNDKCTKATLTPESNKVTVLGSRLHQETQFQIIFDKTVILLEYKKAQRIRKFYHDFYDKCRKSSTFAQMHTS</sequence>
<reference evidence="1" key="1">
    <citation type="submission" date="2020-08" db="EMBL/GenBank/DDBJ databases">
        <title>Multicomponent nature underlies the extraordinary mechanical properties of spider dragline silk.</title>
        <authorList>
            <person name="Kono N."/>
            <person name="Nakamura H."/>
            <person name="Mori M."/>
            <person name="Yoshida Y."/>
            <person name="Ohtoshi R."/>
            <person name="Malay A.D."/>
            <person name="Moran D.A.P."/>
            <person name="Tomita M."/>
            <person name="Numata K."/>
            <person name="Arakawa K."/>
        </authorList>
    </citation>
    <scope>NUCLEOTIDE SEQUENCE</scope>
</reference>
<dbReference type="Proteomes" id="UP000887013">
    <property type="component" value="Unassembled WGS sequence"/>
</dbReference>
<organism evidence="1 2">
    <name type="scientific">Nephila pilipes</name>
    <name type="common">Giant wood spider</name>
    <name type="synonym">Nephila maculata</name>
    <dbReference type="NCBI Taxonomy" id="299642"/>
    <lineage>
        <taxon>Eukaryota</taxon>
        <taxon>Metazoa</taxon>
        <taxon>Ecdysozoa</taxon>
        <taxon>Arthropoda</taxon>
        <taxon>Chelicerata</taxon>
        <taxon>Arachnida</taxon>
        <taxon>Araneae</taxon>
        <taxon>Araneomorphae</taxon>
        <taxon>Entelegynae</taxon>
        <taxon>Araneoidea</taxon>
        <taxon>Nephilidae</taxon>
        <taxon>Nephila</taxon>
    </lineage>
</organism>
<comment type="caution">
    <text evidence="1">The sequence shown here is derived from an EMBL/GenBank/DDBJ whole genome shotgun (WGS) entry which is preliminary data.</text>
</comment>
<evidence type="ECO:0000313" key="2">
    <source>
        <dbReference type="Proteomes" id="UP000887013"/>
    </source>
</evidence>